<dbReference type="RefSeq" id="WP_284401318.1">
    <property type="nucleotide sequence ID" value="NZ_BSNQ01000009.1"/>
</dbReference>
<feature type="domain" description="Glycosyltransferase 2-like" evidence="1">
    <location>
        <begin position="181"/>
        <end position="312"/>
    </location>
</feature>
<dbReference type="Pfam" id="PF00535">
    <property type="entry name" value="Glycos_transf_2"/>
    <property type="match status" value="1"/>
</dbReference>
<reference evidence="2 3" key="1">
    <citation type="submission" date="2020-10" db="EMBL/GenBank/DDBJ databases">
        <title>Phylogeny of dyella-like bacteria.</title>
        <authorList>
            <person name="Fu J."/>
        </authorList>
    </citation>
    <scope>NUCLEOTIDE SEQUENCE [LARGE SCALE GENOMIC DNA]</scope>
    <source>
        <strain evidence="2 3">DHOB07</strain>
    </source>
</reference>
<dbReference type="InterPro" id="IPR029044">
    <property type="entry name" value="Nucleotide-diphossugar_trans"/>
</dbReference>
<dbReference type="Gene3D" id="3.40.50.150">
    <property type="entry name" value="Vaccinia Virus protein VP39"/>
    <property type="match status" value="1"/>
</dbReference>
<dbReference type="Pfam" id="PF04989">
    <property type="entry name" value="RMNT_CmcI"/>
    <property type="match status" value="1"/>
</dbReference>
<dbReference type="Gene3D" id="3.90.550.10">
    <property type="entry name" value="Spore Coat Polysaccharide Biosynthesis Protein SpsA, Chain A"/>
    <property type="match status" value="1"/>
</dbReference>
<organism evidence="2 3">
    <name type="scientific">Dyella lipolytica</name>
    <dbReference type="NCBI Taxonomy" id="1867835"/>
    <lineage>
        <taxon>Bacteria</taxon>
        <taxon>Pseudomonadati</taxon>
        <taxon>Pseudomonadota</taxon>
        <taxon>Gammaproteobacteria</taxon>
        <taxon>Lysobacterales</taxon>
        <taxon>Rhodanobacteraceae</taxon>
        <taxon>Dyella</taxon>
    </lineage>
</organism>
<keyword evidence="3" id="KW-1185">Reference proteome</keyword>
<evidence type="ECO:0000313" key="3">
    <source>
        <dbReference type="Proteomes" id="UP001620405"/>
    </source>
</evidence>
<dbReference type="InterPro" id="IPR050834">
    <property type="entry name" value="Glycosyltransf_2"/>
</dbReference>
<dbReference type="SUPFAM" id="SSF53335">
    <property type="entry name" value="S-adenosyl-L-methionine-dependent methyltransferases"/>
    <property type="match status" value="1"/>
</dbReference>
<protein>
    <submittedName>
        <fullName evidence="2">Glycosyltransferase</fullName>
    </submittedName>
</protein>
<gene>
    <name evidence="2" type="ORF">ISP13_11410</name>
</gene>
<evidence type="ECO:0000313" key="2">
    <source>
        <dbReference type="EMBL" id="MFK2874142.1"/>
    </source>
</evidence>
<accession>A0ABW8IWA6</accession>
<name>A0ABW8IWA6_9GAMM</name>
<dbReference type="InterPro" id="IPR029063">
    <property type="entry name" value="SAM-dependent_MTases_sf"/>
</dbReference>
<dbReference type="EMBL" id="JADIKG010000012">
    <property type="protein sequence ID" value="MFK2874142.1"/>
    <property type="molecule type" value="Genomic_DNA"/>
</dbReference>
<comment type="caution">
    <text evidence="2">The sequence shown here is derived from an EMBL/GenBank/DDBJ whole genome shotgun (WGS) entry which is preliminary data.</text>
</comment>
<dbReference type="CDD" id="cd00761">
    <property type="entry name" value="Glyco_tranf_GTA_type"/>
    <property type="match status" value="1"/>
</dbReference>
<proteinExistence type="predicted"/>
<evidence type="ECO:0000259" key="1">
    <source>
        <dbReference type="Pfam" id="PF00535"/>
    </source>
</evidence>
<sequence length="723" mass="79565">MPSPGSKLTVSAITADGKRHTLRGSPLIVPAPLGGATPAHDQPDVLPLPISADNLCGSLDQCGPLRIRGWAHWLDHSHQPLTLSLWEFERELLRLDANQWRSDLAELREGDGCCGFEAPLPAELGDGELHTLDLRRSDTGASVLSRPFRMRVRNLQASSTARQDGPAPLTRIPAKRKVTLSVIVNFYNMRREAERTLTSLSHSYQKGADDFDYEVLCIDNGSNPPLDPAWIERFGPQFRLVRPSRQLASPCAAINEAALQAQGDYLAIMIDGAHLLTPGVFHAARQAWEHHADAVVAVRHWFIGGDQRWLAVAGYTRQMEDRLFERIQWPNNGYELFRISAPIGESPEPWLEGLSESNCLMLPTSLYDRIGGMDEAFDQAGGGFANLDLWHRASESSLGPLVSLVGEASFHQFHGGTTTNVEDAEKDVRVRAYANAYRALRGKDFVGVPPSRLHFRGSLQSEFATGIRQRSLIPLRLGITEQIRPGQLPVHFDEGAQTYLQSVYAECGLHHGVMWMGQPAGVAPADLINLQDIVYQLRPDAIITVGTECGLVGFIDTALDAMGSGDTRILCISPASIASTPLPRVTVLQGKADDPHILATARHWTGSAETVLVLYDANSSAAFSLTSLQAYGALVSYRSYLVCLGTLFGQPWLGYSNRQPLQTIREFIRDDKSFVVDRSWNRQLISTCPSGYLRKIGDPVTAAHYDPTLDEFASAPRFPENVQ</sequence>
<dbReference type="PANTHER" id="PTHR43685">
    <property type="entry name" value="GLYCOSYLTRANSFERASE"/>
    <property type="match status" value="1"/>
</dbReference>
<dbReference type="SUPFAM" id="SSF53448">
    <property type="entry name" value="Nucleotide-diphospho-sugar transferases"/>
    <property type="match status" value="1"/>
</dbReference>
<dbReference type="Proteomes" id="UP001620405">
    <property type="component" value="Unassembled WGS sequence"/>
</dbReference>
<dbReference type="InterPro" id="IPR001173">
    <property type="entry name" value="Glyco_trans_2-like"/>
</dbReference>
<dbReference type="PANTHER" id="PTHR43685:SF2">
    <property type="entry name" value="GLYCOSYLTRANSFERASE 2-LIKE DOMAIN-CONTAINING PROTEIN"/>
    <property type="match status" value="1"/>
</dbReference>
<dbReference type="InterPro" id="IPR007072">
    <property type="entry name" value="RNMT_CmcI"/>
</dbReference>